<dbReference type="RefSeq" id="WP_106327361.1">
    <property type="nucleotide sequence ID" value="NZ_BOMO01000135.1"/>
</dbReference>
<dbReference type="AlphaFoldDB" id="A0A2T0K0M7"/>
<evidence type="ECO:0008006" key="3">
    <source>
        <dbReference type="Google" id="ProtNLM"/>
    </source>
</evidence>
<comment type="caution">
    <text evidence="1">The sequence shown here is derived from an EMBL/GenBank/DDBJ whole genome shotgun (WGS) entry which is preliminary data.</text>
</comment>
<dbReference type="OrthoDB" id="3290487at2"/>
<dbReference type="EMBL" id="PVMZ01000020">
    <property type="protein sequence ID" value="PRX16328.1"/>
    <property type="molecule type" value="Genomic_DNA"/>
</dbReference>
<evidence type="ECO:0000313" key="2">
    <source>
        <dbReference type="Proteomes" id="UP000239415"/>
    </source>
</evidence>
<accession>A0A2T0K0M7</accession>
<sequence>MSYLFWLRDEPHRVRLAGVLAEMLSLPADAVDVGTTEDEDRNWEAAVLCTVTAIGGDLRLHLDVYVADEVPGQPSPEAAAAWLAERLETVVAYQALPIPPDAFWIVGPDGERTRARIDDEPDENDVSRYRIDAVEHPVAAMPGPAVAAVPEVIRHYRLPTPLAEGLRSRLDPPPATGSAAWHAVTHLAVWEGMVARLLAGWHPDGWYPPEFYREDLETRDRLVDASATLPDAVRVEFEEVLATVDKRFAEVTEDDGGRALASATGPVPDRWWWHRVTRPLPWHSMPGR</sequence>
<name>A0A2T0K0M7_9ACTN</name>
<organism evidence="1 2">
    <name type="scientific">Actinoplanes italicus</name>
    <dbReference type="NCBI Taxonomy" id="113567"/>
    <lineage>
        <taxon>Bacteria</taxon>
        <taxon>Bacillati</taxon>
        <taxon>Actinomycetota</taxon>
        <taxon>Actinomycetes</taxon>
        <taxon>Micromonosporales</taxon>
        <taxon>Micromonosporaceae</taxon>
        <taxon>Actinoplanes</taxon>
    </lineage>
</organism>
<protein>
    <recommendedName>
        <fullName evidence="3">DinB family protein</fullName>
    </recommendedName>
</protein>
<evidence type="ECO:0000313" key="1">
    <source>
        <dbReference type="EMBL" id="PRX16328.1"/>
    </source>
</evidence>
<reference evidence="1 2" key="1">
    <citation type="submission" date="2018-03" db="EMBL/GenBank/DDBJ databases">
        <title>Genomic Encyclopedia of Archaeal and Bacterial Type Strains, Phase II (KMG-II): from individual species to whole genera.</title>
        <authorList>
            <person name="Goeker M."/>
        </authorList>
    </citation>
    <scope>NUCLEOTIDE SEQUENCE [LARGE SCALE GENOMIC DNA]</scope>
    <source>
        <strain evidence="1 2">DSM 43146</strain>
    </source>
</reference>
<gene>
    <name evidence="1" type="ORF">CLV67_120143</name>
</gene>
<dbReference type="Proteomes" id="UP000239415">
    <property type="component" value="Unassembled WGS sequence"/>
</dbReference>
<proteinExistence type="predicted"/>
<keyword evidence="2" id="KW-1185">Reference proteome</keyword>